<evidence type="ECO:0000313" key="3">
    <source>
        <dbReference type="Proteomes" id="UP001178461"/>
    </source>
</evidence>
<dbReference type="SUPFAM" id="SSF47473">
    <property type="entry name" value="EF-hand"/>
    <property type="match status" value="1"/>
</dbReference>
<dbReference type="AlphaFoldDB" id="A0AA35LLG5"/>
<gene>
    <name evidence="2" type="ORF">PODLI_1B042397</name>
</gene>
<evidence type="ECO:0000313" key="2">
    <source>
        <dbReference type="EMBL" id="CAI5798392.1"/>
    </source>
</evidence>
<accession>A0AA35LLG5</accession>
<dbReference type="InterPro" id="IPR011992">
    <property type="entry name" value="EF-hand-dom_pair"/>
</dbReference>
<sequence length="177" mass="19887">MGGAEVPRWQDARRRREMPCTTTASWYLPKVSLTPAFLRYKTVAGEAVLSSTADPFEQEKQPGFLPNRTNRTESTMGFGCCKKRKNSQELTDVERAIEIVINNFHCYAVKGRKECITPNELRDLVGQRLPHLAESVGTLDDKIECHGDGDEAKLQFGEYWSVMGDAAKGCRVTKSKK</sequence>
<dbReference type="EMBL" id="OX395143">
    <property type="protein sequence ID" value="CAI5798392.1"/>
    <property type="molecule type" value="Genomic_DNA"/>
</dbReference>
<dbReference type="InterPro" id="IPR013787">
    <property type="entry name" value="S100_Ca-bd_sub"/>
</dbReference>
<organism evidence="2 3">
    <name type="scientific">Podarcis lilfordi</name>
    <name type="common">Lilford's wall lizard</name>
    <dbReference type="NCBI Taxonomy" id="74358"/>
    <lineage>
        <taxon>Eukaryota</taxon>
        <taxon>Metazoa</taxon>
        <taxon>Chordata</taxon>
        <taxon>Craniata</taxon>
        <taxon>Vertebrata</taxon>
        <taxon>Euteleostomi</taxon>
        <taxon>Lepidosauria</taxon>
        <taxon>Squamata</taxon>
        <taxon>Bifurcata</taxon>
        <taxon>Unidentata</taxon>
        <taxon>Episquamata</taxon>
        <taxon>Laterata</taxon>
        <taxon>Lacertibaenia</taxon>
        <taxon>Lacertidae</taxon>
        <taxon>Podarcis</taxon>
    </lineage>
</organism>
<dbReference type="SMART" id="SM01394">
    <property type="entry name" value="S_100"/>
    <property type="match status" value="1"/>
</dbReference>
<dbReference type="Gene3D" id="1.10.238.10">
    <property type="entry name" value="EF-hand"/>
    <property type="match status" value="1"/>
</dbReference>
<dbReference type="Proteomes" id="UP001178461">
    <property type="component" value="Chromosome 16"/>
</dbReference>
<name>A0AA35LLG5_9SAUR</name>
<keyword evidence="3" id="KW-1185">Reference proteome</keyword>
<reference evidence="2" key="1">
    <citation type="submission" date="2022-12" db="EMBL/GenBank/DDBJ databases">
        <authorList>
            <person name="Alioto T."/>
            <person name="Alioto T."/>
            <person name="Gomez Garrido J."/>
        </authorList>
    </citation>
    <scope>NUCLEOTIDE SEQUENCE</scope>
</reference>
<evidence type="ECO:0000259" key="1">
    <source>
        <dbReference type="SMART" id="SM01394"/>
    </source>
</evidence>
<protein>
    <submittedName>
        <fullName evidence="2">S_100 domain-containing protein</fullName>
    </submittedName>
</protein>
<dbReference type="Pfam" id="PF01023">
    <property type="entry name" value="S_100"/>
    <property type="match status" value="1"/>
</dbReference>
<feature type="domain" description="S100/CaBP-9k-type calcium binding subdomain" evidence="1">
    <location>
        <begin position="93"/>
        <end position="134"/>
    </location>
</feature>
<proteinExistence type="predicted"/>